<evidence type="ECO:0000313" key="8">
    <source>
        <dbReference type="EMBL" id="CUU59333.1"/>
    </source>
</evidence>
<protein>
    <submittedName>
        <fullName evidence="8">Cytochrome P450, family 142, subfamily A, polypeptide 1</fullName>
    </submittedName>
</protein>
<keyword evidence="5 7" id="KW-0408">Iron</keyword>
<dbReference type="SUPFAM" id="SSF48264">
    <property type="entry name" value="Cytochrome P450"/>
    <property type="match status" value="1"/>
</dbReference>
<dbReference type="InterPro" id="IPR002397">
    <property type="entry name" value="Cyt_P450_B"/>
</dbReference>
<comment type="similarity">
    <text evidence="1 7">Belongs to the cytochrome P450 family.</text>
</comment>
<evidence type="ECO:0000256" key="3">
    <source>
        <dbReference type="ARBA" id="ARBA00022723"/>
    </source>
</evidence>
<dbReference type="PRINTS" id="PR00359">
    <property type="entry name" value="BP450"/>
</dbReference>
<keyword evidence="2 7" id="KW-0349">Heme</keyword>
<dbReference type="EMBL" id="FAOZ01000027">
    <property type="protein sequence ID" value="CUU59333.1"/>
    <property type="molecule type" value="Genomic_DNA"/>
</dbReference>
<dbReference type="GO" id="GO:0006707">
    <property type="term" value="P:cholesterol catabolic process"/>
    <property type="evidence" value="ECO:0007669"/>
    <property type="project" value="TreeGrafter"/>
</dbReference>
<dbReference type="Proteomes" id="UP000198802">
    <property type="component" value="Unassembled WGS sequence"/>
</dbReference>
<proteinExistence type="inferred from homology"/>
<reference evidence="9" key="1">
    <citation type="submission" date="2015-11" db="EMBL/GenBank/DDBJ databases">
        <authorList>
            <person name="Varghese N."/>
        </authorList>
    </citation>
    <scope>NUCLEOTIDE SEQUENCE [LARGE SCALE GENOMIC DNA]</scope>
    <source>
        <strain evidence="9">DSM 45899</strain>
    </source>
</reference>
<keyword evidence="6 7" id="KW-0503">Monooxygenase</keyword>
<dbReference type="PANTHER" id="PTHR46696:SF4">
    <property type="entry name" value="BIOTIN BIOSYNTHESIS CYTOCHROME P450"/>
    <property type="match status" value="1"/>
</dbReference>
<dbReference type="GO" id="GO:0005506">
    <property type="term" value="F:iron ion binding"/>
    <property type="evidence" value="ECO:0007669"/>
    <property type="project" value="InterPro"/>
</dbReference>
<dbReference type="AlphaFoldDB" id="A0A0S4QUP5"/>
<dbReference type="GO" id="GO:0008395">
    <property type="term" value="F:steroid hydroxylase activity"/>
    <property type="evidence" value="ECO:0007669"/>
    <property type="project" value="TreeGrafter"/>
</dbReference>
<dbReference type="Pfam" id="PF00067">
    <property type="entry name" value="p450"/>
    <property type="match status" value="1"/>
</dbReference>
<dbReference type="RefSeq" id="WP_091283356.1">
    <property type="nucleotide sequence ID" value="NZ_FAOZ01000027.1"/>
</dbReference>
<dbReference type="Gene3D" id="1.10.630.10">
    <property type="entry name" value="Cytochrome P450"/>
    <property type="match status" value="1"/>
</dbReference>
<accession>A0A0S4QUP5</accession>
<evidence type="ECO:0000256" key="4">
    <source>
        <dbReference type="ARBA" id="ARBA00023002"/>
    </source>
</evidence>
<dbReference type="GO" id="GO:0020037">
    <property type="term" value="F:heme binding"/>
    <property type="evidence" value="ECO:0007669"/>
    <property type="project" value="InterPro"/>
</dbReference>
<evidence type="ECO:0000256" key="6">
    <source>
        <dbReference type="ARBA" id="ARBA00023033"/>
    </source>
</evidence>
<keyword evidence="9" id="KW-1185">Reference proteome</keyword>
<evidence type="ECO:0000256" key="1">
    <source>
        <dbReference type="ARBA" id="ARBA00010617"/>
    </source>
</evidence>
<keyword evidence="3 7" id="KW-0479">Metal-binding</keyword>
<name>A0A0S4QUP5_9ACTN</name>
<evidence type="ECO:0000256" key="5">
    <source>
        <dbReference type="ARBA" id="ARBA00023004"/>
    </source>
</evidence>
<evidence type="ECO:0000313" key="9">
    <source>
        <dbReference type="Proteomes" id="UP000198802"/>
    </source>
</evidence>
<gene>
    <name evidence="8" type="ORF">Ga0074812_12710</name>
</gene>
<sequence length="405" mass="46686">MTTAAVTETEGDFVRRINVLDPEFYVDPWDAYRWLREQAPVFWDPVQRLWVISRFEDVVTVEKDGVRYSSYEGSRPHIDLREELSMINMDDPGHQAQRNLVASQFTPRAVRRHEQHVRDVVTEILDAVTPLGECEAIEAIASRLPAIMISDLLGYPRDQWERVRHWSEQIMLLSGQTSPDGPPHVTHPEIPALIKDFYEGTLEVVKARRAEPRDDLISVWANRPDWNTKKVLDEILLVLDGGAETTRTVIGTMIRDLALQPDQRALLLERPELLTSKAVEEFIRWVSPVLNMRRTATEDHELHGQHIRRGDQLLLLYPAANRDPRVFADPETLDVARTAPRHVAFGFGTHVCLGAHLARLELRVMFEELLRRMPDWELVDPTEPKVLPATFTRAYDQIRIRFTPS</sequence>
<dbReference type="FunFam" id="1.10.630.10:FF:000018">
    <property type="entry name" value="Cytochrome P450 monooxygenase"/>
    <property type="match status" value="1"/>
</dbReference>
<dbReference type="InterPro" id="IPR017972">
    <property type="entry name" value="Cyt_P450_CS"/>
</dbReference>
<evidence type="ECO:0000256" key="7">
    <source>
        <dbReference type="RuleBase" id="RU000461"/>
    </source>
</evidence>
<dbReference type="PANTHER" id="PTHR46696">
    <property type="entry name" value="P450, PUTATIVE (EUROFUNG)-RELATED"/>
    <property type="match status" value="1"/>
</dbReference>
<dbReference type="PROSITE" id="PS00086">
    <property type="entry name" value="CYTOCHROME_P450"/>
    <property type="match status" value="1"/>
</dbReference>
<evidence type="ECO:0000256" key="2">
    <source>
        <dbReference type="ARBA" id="ARBA00022617"/>
    </source>
</evidence>
<dbReference type="InterPro" id="IPR001128">
    <property type="entry name" value="Cyt_P450"/>
</dbReference>
<dbReference type="InterPro" id="IPR036396">
    <property type="entry name" value="Cyt_P450_sf"/>
</dbReference>
<keyword evidence="4 7" id="KW-0560">Oxidoreductase</keyword>
<dbReference type="GO" id="GO:0036199">
    <property type="term" value="F:cholest-4-en-3-one 26-monooxygenase activity"/>
    <property type="evidence" value="ECO:0007669"/>
    <property type="project" value="TreeGrafter"/>
</dbReference>
<organism evidence="8 9">
    <name type="scientific">Parafrankia irregularis</name>
    <dbReference type="NCBI Taxonomy" id="795642"/>
    <lineage>
        <taxon>Bacteria</taxon>
        <taxon>Bacillati</taxon>
        <taxon>Actinomycetota</taxon>
        <taxon>Actinomycetes</taxon>
        <taxon>Frankiales</taxon>
        <taxon>Frankiaceae</taxon>
        <taxon>Parafrankia</taxon>
    </lineage>
</organism>